<dbReference type="SMART" id="SM00382">
    <property type="entry name" value="AAA"/>
    <property type="match status" value="1"/>
</dbReference>
<dbReference type="PANTHER" id="PTHR43166">
    <property type="entry name" value="AMINO ACID IMPORT ATP-BINDING PROTEIN"/>
    <property type="match status" value="1"/>
</dbReference>
<dbReference type="RefSeq" id="WP_062393020.1">
    <property type="nucleotide sequence ID" value="NZ_CP011853.1"/>
</dbReference>
<dbReference type="SUPFAM" id="SSF52540">
    <property type="entry name" value="P-loop containing nucleoside triphosphate hydrolases"/>
    <property type="match status" value="1"/>
</dbReference>
<dbReference type="PANTHER" id="PTHR43166:SF35">
    <property type="entry name" value="L-CYSTINE IMPORT ATP-BINDING PROTEIN TCYN"/>
    <property type="match status" value="1"/>
</dbReference>
<dbReference type="PIRSF" id="PIRSF039085">
    <property type="entry name" value="ABC_ATPase_HisP"/>
    <property type="match status" value="1"/>
</dbReference>
<dbReference type="GO" id="GO:0005524">
    <property type="term" value="F:ATP binding"/>
    <property type="evidence" value="ECO:0007669"/>
    <property type="project" value="UniProtKB-KW"/>
</dbReference>
<evidence type="ECO:0000259" key="7">
    <source>
        <dbReference type="PROSITE" id="PS50893"/>
    </source>
</evidence>
<dbReference type="AlphaFoldDB" id="A0A0N9N9R4"/>
<evidence type="ECO:0000256" key="4">
    <source>
        <dbReference type="ARBA" id="ARBA00022741"/>
    </source>
</evidence>
<dbReference type="PATRIC" id="fig|1136941.3.peg.2366"/>
<keyword evidence="4" id="KW-0547">Nucleotide-binding</keyword>
<sequence length="250" mass="26835">MTELIHATGLRKSFGAGPVLDGIDFAVESGSVTAVIGPSGSGKTTLLRSLNALDLPDAGVIRVADETVDFGGAYSKADLARYRSQSGFVFQNHNLFPHKTVIENVVEGPIVVQKRPADEARADARRLLESVGLGDRGDAYPSELSGGQQQRVGIVRAVALKPKVLLLDEPTSALDPELVGEVLRVIKDLAAEGWTMVVVTHEIEFARQVSDQVLFIDGGVIVERGAPTAVIDHPQHERTTAFLRRLTDPL</sequence>
<dbReference type="PROSITE" id="PS50893">
    <property type="entry name" value="ABC_TRANSPORTER_2"/>
    <property type="match status" value="1"/>
</dbReference>
<evidence type="ECO:0000256" key="1">
    <source>
        <dbReference type="ARBA" id="ARBA00004202"/>
    </source>
</evidence>
<dbReference type="GO" id="GO:0005886">
    <property type="term" value="C:plasma membrane"/>
    <property type="evidence" value="ECO:0007669"/>
    <property type="project" value="UniProtKB-SubCell"/>
</dbReference>
<dbReference type="Pfam" id="PF00005">
    <property type="entry name" value="ABC_tran"/>
    <property type="match status" value="1"/>
</dbReference>
<dbReference type="InterPro" id="IPR017871">
    <property type="entry name" value="ABC_transporter-like_CS"/>
</dbReference>
<keyword evidence="6" id="KW-0472">Membrane</keyword>
<name>A0A0N9N9R4_9ACTN</name>
<keyword evidence="9" id="KW-1185">Reference proteome</keyword>
<feature type="domain" description="ABC transporter" evidence="7">
    <location>
        <begin position="5"/>
        <end position="243"/>
    </location>
</feature>
<evidence type="ECO:0000256" key="2">
    <source>
        <dbReference type="ARBA" id="ARBA00022448"/>
    </source>
</evidence>
<dbReference type="InterPro" id="IPR030679">
    <property type="entry name" value="ABC_ATPase_HisP-typ"/>
</dbReference>
<accession>A0A0N9N9R4</accession>
<dbReference type="PROSITE" id="PS00211">
    <property type="entry name" value="ABC_TRANSPORTER_1"/>
    <property type="match status" value="1"/>
</dbReference>
<reference evidence="9" key="1">
    <citation type="submission" date="2015-06" db="EMBL/GenBank/DDBJ databases">
        <title>Complete genome sequence and metabolic analysis of phthalate degradation pathway in Gordonia sp. QH-11.</title>
        <authorList>
            <person name="Jin D."/>
            <person name="Kong X."/>
            <person name="Bai Z."/>
        </authorList>
    </citation>
    <scope>NUCLEOTIDE SEQUENCE [LARGE SCALE GENOMIC DNA]</scope>
    <source>
        <strain evidence="9">QH-11</strain>
    </source>
</reference>
<dbReference type="InterPro" id="IPR050086">
    <property type="entry name" value="MetN_ABC_transporter-like"/>
</dbReference>
<keyword evidence="5 8" id="KW-0067">ATP-binding</keyword>
<organism evidence="8 9">
    <name type="scientific">Gordonia phthalatica</name>
    <dbReference type="NCBI Taxonomy" id="1136941"/>
    <lineage>
        <taxon>Bacteria</taxon>
        <taxon>Bacillati</taxon>
        <taxon>Actinomycetota</taxon>
        <taxon>Actinomycetes</taxon>
        <taxon>Mycobacteriales</taxon>
        <taxon>Gordoniaceae</taxon>
        <taxon>Gordonia</taxon>
    </lineage>
</organism>
<dbReference type="Gene3D" id="3.40.50.300">
    <property type="entry name" value="P-loop containing nucleotide triphosphate hydrolases"/>
    <property type="match status" value="1"/>
</dbReference>
<keyword evidence="3" id="KW-1003">Cell membrane</keyword>
<dbReference type="GO" id="GO:0016887">
    <property type="term" value="F:ATP hydrolysis activity"/>
    <property type="evidence" value="ECO:0007669"/>
    <property type="project" value="InterPro"/>
</dbReference>
<evidence type="ECO:0000256" key="5">
    <source>
        <dbReference type="ARBA" id="ARBA00022840"/>
    </source>
</evidence>
<evidence type="ECO:0000313" key="9">
    <source>
        <dbReference type="Proteomes" id="UP000063789"/>
    </source>
</evidence>
<evidence type="ECO:0000256" key="6">
    <source>
        <dbReference type="ARBA" id="ARBA00023136"/>
    </source>
</evidence>
<gene>
    <name evidence="8" type="primary">glnQ</name>
    <name evidence="8" type="ORF">ACH46_11600</name>
</gene>
<keyword evidence="2" id="KW-0813">Transport</keyword>
<dbReference type="InterPro" id="IPR027417">
    <property type="entry name" value="P-loop_NTPase"/>
</dbReference>
<dbReference type="STRING" id="1136941.ACH46_11600"/>
<reference evidence="8 9" key="2">
    <citation type="journal article" date="2017" name="Int. J. Syst. Evol. Microbiol.">
        <title>Gordonia phthalatica sp. nov., a di-n-butyl phthalate-degrading bacterium isolated from activated sludge.</title>
        <authorList>
            <person name="Jin D."/>
            <person name="Kong X."/>
            <person name="Jia M."/>
            <person name="Yu X."/>
            <person name="Wang X."/>
            <person name="Zhuang X."/>
            <person name="Deng Y."/>
            <person name="Bai Z."/>
        </authorList>
    </citation>
    <scope>NUCLEOTIDE SEQUENCE [LARGE SCALE GENOMIC DNA]</scope>
    <source>
        <strain evidence="8 9">QH-11</strain>
    </source>
</reference>
<dbReference type="InterPro" id="IPR003593">
    <property type="entry name" value="AAA+_ATPase"/>
</dbReference>
<protein>
    <submittedName>
        <fullName evidence="8">Glutamine ABC transporter ATP-binding protein</fullName>
    </submittedName>
</protein>
<dbReference type="InterPro" id="IPR003439">
    <property type="entry name" value="ABC_transporter-like_ATP-bd"/>
</dbReference>
<proteinExistence type="predicted"/>
<dbReference type="KEGG" id="goq:ACH46_11600"/>
<dbReference type="OrthoDB" id="4398079at2"/>
<evidence type="ECO:0000256" key="3">
    <source>
        <dbReference type="ARBA" id="ARBA00022475"/>
    </source>
</evidence>
<dbReference type="GO" id="GO:0015424">
    <property type="term" value="F:ABC-type amino acid transporter activity"/>
    <property type="evidence" value="ECO:0007669"/>
    <property type="project" value="InterPro"/>
</dbReference>
<dbReference type="EMBL" id="CP011853">
    <property type="protein sequence ID" value="ALG85012.1"/>
    <property type="molecule type" value="Genomic_DNA"/>
</dbReference>
<dbReference type="Proteomes" id="UP000063789">
    <property type="component" value="Chromosome"/>
</dbReference>
<comment type="subcellular location">
    <subcellularLocation>
        <location evidence="1">Cell membrane</location>
        <topology evidence="1">Peripheral membrane protein</topology>
    </subcellularLocation>
</comment>
<evidence type="ECO:0000313" key="8">
    <source>
        <dbReference type="EMBL" id="ALG85012.1"/>
    </source>
</evidence>